<name>A0AA89TY74_STRCU</name>
<dbReference type="AlphaFoldDB" id="A0AA89TY74"/>
<gene>
    <name evidence="3" type="ORF">HNR72_006633</name>
</gene>
<organism evidence="3 4">
    <name type="scientific">Streptomyces collinus</name>
    <dbReference type="NCBI Taxonomy" id="42684"/>
    <lineage>
        <taxon>Bacteria</taxon>
        <taxon>Bacillati</taxon>
        <taxon>Actinomycetota</taxon>
        <taxon>Actinomycetes</taxon>
        <taxon>Kitasatosporales</taxon>
        <taxon>Streptomycetaceae</taxon>
        <taxon>Streptomyces</taxon>
    </lineage>
</organism>
<comment type="similarity">
    <text evidence="1">Belongs to the universal stress protein A family.</text>
</comment>
<dbReference type="Pfam" id="PF00582">
    <property type="entry name" value="Usp"/>
    <property type="match status" value="2"/>
</dbReference>
<dbReference type="EMBL" id="JACHLX010000001">
    <property type="protein sequence ID" value="MBB5815605.1"/>
    <property type="molecule type" value="Genomic_DNA"/>
</dbReference>
<dbReference type="RefSeq" id="WP_311241138.1">
    <property type="nucleotide sequence ID" value="NZ_BAABFE010000002.1"/>
</dbReference>
<dbReference type="Proteomes" id="UP000579531">
    <property type="component" value="Unassembled WGS sequence"/>
</dbReference>
<dbReference type="PANTHER" id="PTHR46268">
    <property type="entry name" value="STRESS RESPONSE PROTEIN NHAX"/>
    <property type="match status" value="1"/>
</dbReference>
<dbReference type="InterPro" id="IPR006016">
    <property type="entry name" value="UspA"/>
</dbReference>
<dbReference type="SUPFAM" id="SSF52402">
    <property type="entry name" value="Adenine nucleotide alpha hydrolases-like"/>
    <property type="match status" value="2"/>
</dbReference>
<sequence>MSPMSPVLVGFDGRPESVMAAGWAAREALMRGAPLRLVHAWEQAPQPYATLAGAAVPQHPYGSARLLADMEALLIRRHPGLQIAADRVAGDPATALLTAAADAGMLVLGSRGLGRAAGFLLGSVGRSVVARAERPVVLVRADTTLDAAGADHGASARDVVVGVDLDQPDDSVLLFAFEAAARRGAGLRVVHSWDPVGENTSAAGLPGVDDPAEGRTMTPRQPPADLLRPWQDKFPDVSLTEQTVVGQAASHLVDASRDAELLVVGRASRHAPIGPQTGPVTRVVLHRAVPPVAVIPHD</sequence>
<evidence type="ECO:0000313" key="3">
    <source>
        <dbReference type="EMBL" id="MBB5815605.1"/>
    </source>
</evidence>
<dbReference type="GeneID" id="93843056"/>
<feature type="domain" description="UspA" evidence="2">
    <location>
        <begin position="6"/>
        <end position="140"/>
    </location>
</feature>
<dbReference type="Gene3D" id="3.40.50.620">
    <property type="entry name" value="HUPs"/>
    <property type="match status" value="2"/>
</dbReference>
<feature type="domain" description="UspA" evidence="2">
    <location>
        <begin position="157"/>
        <end position="296"/>
    </location>
</feature>
<dbReference type="PANTHER" id="PTHR46268:SF6">
    <property type="entry name" value="UNIVERSAL STRESS PROTEIN UP12"/>
    <property type="match status" value="1"/>
</dbReference>
<reference evidence="3 4" key="1">
    <citation type="submission" date="2020-08" db="EMBL/GenBank/DDBJ databases">
        <title>Sequencing the genomes of 1000 actinobacteria strains.</title>
        <authorList>
            <person name="Klenk H.-P."/>
        </authorList>
    </citation>
    <scope>NUCLEOTIDE SEQUENCE [LARGE SCALE GENOMIC DNA]</scope>
    <source>
        <strain evidence="3 4">DSM 40129</strain>
    </source>
</reference>
<dbReference type="InterPro" id="IPR014729">
    <property type="entry name" value="Rossmann-like_a/b/a_fold"/>
</dbReference>
<evidence type="ECO:0000313" key="4">
    <source>
        <dbReference type="Proteomes" id="UP000579531"/>
    </source>
</evidence>
<comment type="caution">
    <text evidence="3">The sequence shown here is derived from an EMBL/GenBank/DDBJ whole genome shotgun (WGS) entry which is preliminary data.</text>
</comment>
<protein>
    <submittedName>
        <fullName evidence="3">Nucleotide-binding universal stress UspA family protein</fullName>
    </submittedName>
</protein>
<dbReference type="InterPro" id="IPR006015">
    <property type="entry name" value="Universal_stress_UspA"/>
</dbReference>
<keyword evidence="4" id="KW-1185">Reference proteome</keyword>
<dbReference type="PRINTS" id="PR01438">
    <property type="entry name" value="UNVRSLSTRESS"/>
</dbReference>
<proteinExistence type="inferred from homology"/>
<evidence type="ECO:0000256" key="1">
    <source>
        <dbReference type="ARBA" id="ARBA00008791"/>
    </source>
</evidence>
<evidence type="ECO:0000259" key="2">
    <source>
        <dbReference type="Pfam" id="PF00582"/>
    </source>
</evidence>
<accession>A0AA89TY74</accession>